<evidence type="ECO:0000256" key="1">
    <source>
        <dbReference type="SAM" id="MobiDB-lite"/>
    </source>
</evidence>
<comment type="caution">
    <text evidence="2">The sequence shown here is derived from an EMBL/GenBank/DDBJ whole genome shotgun (WGS) entry which is preliminary data.</text>
</comment>
<name>A0AAD6XL55_9AGAR</name>
<protein>
    <submittedName>
        <fullName evidence="2">Uncharacterized protein</fullName>
    </submittedName>
</protein>
<evidence type="ECO:0000313" key="2">
    <source>
        <dbReference type="EMBL" id="KAJ7082244.1"/>
    </source>
</evidence>
<organism evidence="2 3">
    <name type="scientific">Mycena belliarum</name>
    <dbReference type="NCBI Taxonomy" id="1033014"/>
    <lineage>
        <taxon>Eukaryota</taxon>
        <taxon>Fungi</taxon>
        <taxon>Dikarya</taxon>
        <taxon>Basidiomycota</taxon>
        <taxon>Agaricomycotina</taxon>
        <taxon>Agaricomycetes</taxon>
        <taxon>Agaricomycetidae</taxon>
        <taxon>Agaricales</taxon>
        <taxon>Marasmiineae</taxon>
        <taxon>Mycenaceae</taxon>
        <taxon>Mycena</taxon>
    </lineage>
</organism>
<reference evidence="2" key="1">
    <citation type="submission" date="2023-03" db="EMBL/GenBank/DDBJ databases">
        <title>Massive genome expansion in bonnet fungi (Mycena s.s.) driven by repeated elements and novel gene families across ecological guilds.</title>
        <authorList>
            <consortium name="Lawrence Berkeley National Laboratory"/>
            <person name="Harder C.B."/>
            <person name="Miyauchi S."/>
            <person name="Viragh M."/>
            <person name="Kuo A."/>
            <person name="Thoen E."/>
            <person name="Andreopoulos B."/>
            <person name="Lu D."/>
            <person name="Skrede I."/>
            <person name="Drula E."/>
            <person name="Henrissat B."/>
            <person name="Morin E."/>
            <person name="Kohler A."/>
            <person name="Barry K."/>
            <person name="LaButti K."/>
            <person name="Morin E."/>
            <person name="Salamov A."/>
            <person name="Lipzen A."/>
            <person name="Mereny Z."/>
            <person name="Hegedus B."/>
            <person name="Baldrian P."/>
            <person name="Stursova M."/>
            <person name="Weitz H."/>
            <person name="Taylor A."/>
            <person name="Grigoriev I.V."/>
            <person name="Nagy L.G."/>
            <person name="Martin F."/>
            <person name="Kauserud H."/>
        </authorList>
    </citation>
    <scope>NUCLEOTIDE SEQUENCE</scope>
    <source>
        <strain evidence="2">CBHHK173m</strain>
    </source>
</reference>
<dbReference type="AlphaFoldDB" id="A0AAD6XL55"/>
<accession>A0AAD6XL55</accession>
<sequence>MIQIDDVMSSNRDSFRRKLDRPRFVGPSDTVPTRYRFPRHLQHLVVNIWQRLGHESRGGRGRSDRVLDTLGRRLARCPTVRPPLLLPHRPALSAVTVEDPALLELRAPAPVRSALPVDVRPAVAVVDRPALPIEGEGAQTRSGAWATTAQARTARREKGSPLSRRFWDFLRISLLDLDAWDVECYPDNPCLENESLHKEPPLCGPRTACSQERNDGTDPMQLTVPLCNMRKRLENSLSVAHANTNQSQTPQFGSNTHTMDGHLCQAHRVLGYVCPVAESLQLAGHIRRDLDPGTDEAQVARKFVEVDVQFLWDFGFTYHFTLHAFTGHLYSNAYPVHPYIVSDETWIWGLHFCHGRLASDATTSEDLKLGPLGFVTDPALSSTAQLCLGCTPISFFPSALSIILFGLLLPPRGRFLAPAAHVQPLPCRAPLPQRRRLRQTCTRPLATAKKNGNGRGNEKTCGACAASVEGLAGASLPHVDPTPSPLGNAATVGLEQTTGSVLDGYRILRGCKSLRPPNKAGFRSLISISSPSLQRTTVSAEFVTASWTDETYRCAMGQDGPAWYPNDSPNQGQILADFLQLPASSSSSREITGFYLGFMKATVVMVAQPRSVRPGPCDHMSFDDFTTDTFTPPPSVSPQSSPNPDFILQLPPHESGSAGAIPDHISQTLVPGMSIGDAFRTVSITVDGAIFVRRGSLWSLHKNHSLATAILSIMGFSASANLNQSVVYRGGLVLRASDILTHLQWSTRTFGNKHKAFERARQLAADCRWNRTEPSGPHEQHFMEYMHWLGIVAMFKPDGWCWLDTPPDTAPEISTRECAAAQLHGRTGAHAAFARTRDERRTLWLFPPFDDDVRPVAERDASADFAREYESGARVDCGIACPVYFGRHATWDLRGRPLIVRGARASRRRNPIQGSSRKFAHPRRGGPNTRRAPRRRLERHHCGLSPAPSLQEGDLSREPARLADCGRDQRRDCTPPPFAVSMARAQGLVVRAWETRPSASPHGTLHGLDTRLAARTFRSAGLA</sequence>
<feature type="region of interest" description="Disordered" evidence="1">
    <location>
        <begin position="907"/>
        <end position="957"/>
    </location>
</feature>
<dbReference type="Proteomes" id="UP001222325">
    <property type="component" value="Unassembled WGS sequence"/>
</dbReference>
<keyword evidence="3" id="KW-1185">Reference proteome</keyword>
<evidence type="ECO:0000313" key="3">
    <source>
        <dbReference type="Proteomes" id="UP001222325"/>
    </source>
</evidence>
<proteinExistence type="predicted"/>
<gene>
    <name evidence="2" type="ORF">B0H15DRAFT_803341</name>
</gene>
<dbReference type="EMBL" id="JARJCN010000046">
    <property type="protein sequence ID" value="KAJ7082244.1"/>
    <property type="molecule type" value="Genomic_DNA"/>
</dbReference>